<evidence type="ECO:0000313" key="1">
    <source>
        <dbReference type="EMBL" id="SDL87893.1"/>
    </source>
</evidence>
<dbReference type="Proteomes" id="UP000198680">
    <property type="component" value="Unassembled WGS sequence"/>
</dbReference>
<name>A0A1G9NNM3_9ACTN</name>
<dbReference type="InterPro" id="IPR024747">
    <property type="entry name" value="Pyridox_Oxase-rel"/>
</dbReference>
<evidence type="ECO:0000313" key="2">
    <source>
        <dbReference type="Proteomes" id="UP000198680"/>
    </source>
</evidence>
<dbReference type="Gene3D" id="2.30.110.10">
    <property type="entry name" value="Electron Transport, Fmn-binding Protein, Chain A"/>
    <property type="match status" value="1"/>
</dbReference>
<accession>A0A1G9NNM3</accession>
<dbReference type="RefSeq" id="WP_091214855.1">
    <property type="nucleotide sequence ID" value="NZ_FNHE01000002.1"/>
</dbReference>
<reference evidence="2" key="1">
    <citation type="submission" date="2016-10" db="EMBL/GenBank/DDBJ databases">
        <authorList>
            <person name="Varghese N."/>
            <person name="Submissions S."/>
        </authorList>
    </citation>
    <scope>NUCLEOTIDE SEQUENCE [LARGE SCALE GENOMIC DNA]</scope>
    <source>
        <strain evidence="2">DSM 45419</strain>
    </source>
</reference>
<dbReference type="AlphaFoldDB" id="A0A1G9NNM3"/>
<dbReference type="OrthoDB" id="7062584at2"/>
<proteinExistence type="predicted"/>
<dbReference type="SUPFAM" id="SSF50475">
    <property type="entry name" value="FMN-binding split barrel"/>
    <property type="match status" value="1"/>
</dbReference>
<organism evidence="1 2">
    <name type="scientific">Geodermatophilus siccatus</name>
    <dbReference type="NCBI Taxonomy" id="1137991"/>
    <lineage>
        <taxon>Bacteria</taxon>
        <taxon>Bacillati</taxon>
        <taxon>Actinomycetota</taxon>
        <taxon>Actinomycetes</taxon>
        <taxon>Geodermatophilales</taxon>
        <taxon>Geodermatophilaceae</taxon>
        <taxon>Geodermatophilus</taxon>
    </lineage>
</organism>
<dbReference type="Pfam" id="PF12900">
    <property type="entry name" value="Pyridox_ox_2"/>
    <property type="match status" value="1"/>
</dbReference>
<gene>
    <name evidence="1" type="ORF">SAMN05660642_01108</name>
</gene>
<dbReference type="EMBL" id="FNHE01000002">
    <property type="protein sequence ID" value="SDL87893.1"/>
    <property type="molecule type" value="Genomic_DNA"/>
</dbReference>
<keyword evidence="2" id="KW-1185">Reference proteome</keyword>
<dbReference type="STRING" id="1137991.SAMN05660642_01108"/>
<protein>
    <submittedName>
        <fullName evidence="1">Nitroimidazol reductase NimA, pyridoxamine 5'-phosphate oxidase superfamily</fullName>
    </submittedName>
</protein>
<sequence length="155" mass="17086">MTDSGTRGTDATGTEIPVDECYRLLRTQQVGRLGVNAEHYPLIFPVNYGMDGETIVIRTSPGTKLSAAQHANVTFEVDEIDQFARSGWSVLVRGLAEEVTEAHGPELVRRTHDVGVHPWAPGEHGHWLRLIPHHVTGRRVVPGELPPAVDPRAYL</sequence>
<dbReference type="InterPro" id="IPR012349">
    <property type="entry name" value="Split_barrel_FMN-bd"/>
</dbReference>